<dbReference type="RefSeq" id="WP_344747105.1">
    <property type="nucleotide sequence ID" value="NZ_BAAAWW010000117.1"/>
</dbReference>
<accession>A0ABV5TUE3</accession>
<dbReference type="EMBL" id="JBHMBS010000031">
    <property type="protein sequence ID" value="MFB9681198.1"/>
    <property type="molecule type" value="Genomic_DNA"/>
</dbReference>
<evidence type="ECO:0000313" key="1">
    <source>
        <dbReference type="EMBL" id="MFB9681198.1"/>
    </source>
</evidence>
<dbReference type="Proteomes" id="UP001589610">
    <property type="component" value="Unassembled WGS sequence"/>
</dbReference>
<evidence type="ECO:0000313" key="2">
    <source>
        <dbReference type="Proteomes" id="UP001589610"/>
    </source>
</evidence>
<comment type="caution">
    <text evidence="1">The sequence shown here is derived from an EMBL/GenBank/DDBJ whole genome shotgun (WGS) entry which is preliminary data.</text>
</comment>
<keyword evidence="2" id="KW-1185">Reference proteome</keyword>
<proteinExistence type="predicted"/>
<sequence length="120" mass="13885">MCRIHGRRCEVPWGYDRDHTDSDRPYTLDELAVRAECPHFYAYPTPDDYLAGWNLWRALRRDDRLTGAEADVKFQLVVERISEADPRLSDLRRTMLDAGLDLTWEIHLPPLSEVADGAEA</sequence>
<organism evidence="1 2">
    <name type="scientific">Streptosporangium vulgare</name>
    <dbReference type="NCBI Taxonomy" id="46190"/>
    <lineage>
        <taxon>Bacteria</taxon>
        <taxon>Bacillati</taxon>
        <taxon>Actinomycetota</taxon>
        <taxon>Actinomycetes</taxon>
        <taxon>Streptosporangiales</taxon>
        <taxon>Streptosporangiaceae</taxon>
        <taxon>Streptosporangium</taxon>
    </lineage>
</organism>
<gene>
    <name evidence="1" type="ORF">ACFFRH_37460</name>
</gene>
<reference evidence="1 2" key="1">
    <citation type="submission" date="2024-09" db="EMBL/GenBank/DDBJ databases">
        <authorList>
            <person name="Sun Q."/>
            <person name="Mori K."/>
        </authorList>
    </citation>
    <scope>NUCLEOTIDE SEQUENCE [LARGE SCALE GENOMIC DNA]</scope>
    <source>
        <strain evidence="1 2">JCM 3028</strain>
    </source>
</reference>
<protein>
    <submittedName>
        <fullName evidence="1">Uncharacterized protein</fullName>
    </submittedName>
</protein>
<name>A0ABV5TUE3_9ACTN</name>